<comment type="caution">
    <text evidence="2">The sequence shown here is derived from an EMBL/GenBank/DDBJ whole genome shotgun (WGS) entry which is preliminary data.</text>
</comment>
<sequence>MKLNATTEMMPVTWPSFVNIHPFAPIKEAQGYQARGDHHRNICIIPVSAHGTNPTSATMCGMKIVFVGTDAKGNINITELRKTTETHKDNLSALMIKSLRKQVDFPNKCERNMHLNLCTHILDQHIDSHIFIPILAASNWTHWCLSLFVCGCIISWVFVYVKVPKTKGMPLEVIIEFFAIGAKPGADPATMAS</sequence>
<dbReference type="GO" id="GO:0005739">
    <property type="term" value="C:mitochondrion"/>
    <property type="evidence" value="ECO:0007669"/>
    <property type="project" value="TreeGrafter"/>
</dbReference>
<dbReference type="SUPFAM" id="SSF53383">
    <property type="entry name" value="PLP-dependent transferases"/>
    <property type="match status" value="1"/>
</dbReference>
<dbReference type="InterPro" id="IPR015421">
    <property type="entry name" value="PyrdxlP-dep_Trfase_major"/>
</dbReference>
<dbReference type="Proteomes" id="UP000289738">
    <property type="component" value="Chromosome B08"/>
</dbReference>
<keyword evidence="1" id="KW-0812">Transmembrane</keyword>
<protein>
    <submittedName>
        <fullName evidence="2">Uncharacterized protein</fullName>
    </submittedName>
</protein>
<dbReference type="InterPro" id="IPR036259">
    <property type="entry name" value="MFS_trans_sf"/>
</dbReference>
<dbReference type="GO" id="GO:0009941">
    <property type="term" value="C:chloroplast envelope"/>
    <property type="evidence" value="ECO:0007669"/>
    <property type="project" value="TreeGrafter"/>
</dbReference>
<organism evidence="2 3">
    <name type="scientific">Arachis hypogaea</name>
    <name type="common">Peanut</name>
    <dbReference type="NCBI Taxonomy" id="3818"/>
    <lineage>
        <taxon>Eukaryota</taxon>
        <taxon>Viridiplantae</taxon>
        <taxon>Streptophyta</taxon>
        <taxon>Embryophyta</taxon>
        <taxon>Tracheophyta</taxon>
        <taxon>Spermatophyta</taxon>
        <taxon>Magnoliopsida</taxon>
        <taxon>eudicotyledons</taxon>
        <taxon>Gunneridae</taxon>
        <taxon>Pentapetalae</taxon>
        <taxon>rosids</taxon>
        <taxon>fabids</taxon>
        <taxon>Fabales</taxon>
        <taxon>Fabaceae</taxon>
        <taxon>Papilionoideae</taxon>
        <taxon>50 kb inversion clade</taxon>
        <taxon>dalbergioids sensu lato</taxon>
        <taxon>Dalbergieae</taxon>
        <taxon>Pterocarpus clade</taxon>
        <taxon>Arachis</taxon>
    </lineage>
</organism>
<dbReference type="InterPro" id="IPR015424">
    <property type="entry name" value="PyrdxlP-dep_Trfase"/>
</dbReference>
<evidence type="ECO:0000313" key="3">
    <source>
        <dbReference type="Proteomes" id="UP000289738"/>
    </source>
</evidence>
<dbReference type="STRING" id="3818.A0A444XZK4"/>
<keyword evidence="1" id="KW-0472">Membrane</keyword>
<dbReference type="GO" id="GO:0005960">
    <property type="term" value="C:glycine cleavage complex"/>
    <property type="evidence" value="ECO:0007669"/>
    <property type="project" value="TreeGrafter"/>
</dbReference>
<gene>
    <name evidence="2" type="ORF">Ahy_B08g090083</name>
</gene>
<dbReference type="Gene3D" id="3.40.640.10">
    <property type="entry name" value="Type I PLP-dependent aspartate aminotransferase-like (Major domain)"/>
    <property type="match status" value="1"/>
</dbReference>
<evidence type="ECO:0000313" key="2">
    <source>
        <dbReference type="EMBL" id="RYQ95079.1"/>
    </source>
</evidence>
<dbReference type="GO" id="GO:0004375">
    <property type="term" value="F:glycine dehydrogenase (decarboxylating) activity"/>
    <property type="evidence" value="ECO:0007669"/>
    <property type="project" value="InterPro"/>
</dbReference>
<reference evidence="2 3" key="1">
    <citation type="submission" date="2019-01" db="EMBL/GenBank/DDBJ databases">
        <title>Sequencing of cultivated peanut Arachis hypogaea provides insights into genome evolution and oil improvement.</title>
        <authorList>
            <person name="Chen X."/>
        </authorList>
    </citation>
    <scope>NUCLEOTIDE SEQUENCE [LARGE SCALE GENOMIC DNA]</scope>
    <source>
        <strain evidence="3">cv. Fuhuasheng</strain>
        <tissue evidence="2">Leaves</tissue>
    </source>
</reference>
<feature type="transmembrane region" description="Helical" evidence="1">
    <location>
        <begin position="140"/>
        <end position="161"/>
    </location>
</feature>
<accession>A0A444XZK4</accession>
<dbReference type="PANTHER" id="PTHR11773">
    <property type="entry name" value="GLYCINE DEHYDROGENASE, DECARBOXYLATING"/>
    <property type="match status" value="1"/>
</dbReference>
<dbReference type="GO" id="GO:0019464">
    <property type="term" value="P:glycine decarboxylation via glycine cleavage system"/>
    <property type="evidence" value="ECO:0007669"/>
    <property type="project" value="TreeGrafter"/>
</dbReference>
<dbReference type="Gene3D" id="1.20.1250.20">
    <property type="entry name" value="MFS general substrate transporter like domains"/>
    <property type="match status" value="1"/>
</dbReference>
<proteinExistence type="predicted"/>
<dbReference type="InterPro" id="IPR020581">
    <property type="entry name" value="GDC_P"/>
</dbReference>
<dbReference type="EMBL" id="SDMP01000018">
    <property type="protein sequence ID" value="RYQ95079.1"/>
    <property type="molecule type" value="Genomic_DNA"/>
</dbReference>
<keyword evidence="3" id="KW-1185">Reference proteome</keyword>
<dbReference type="GO" id="GO:0016594">
    <property type="term" value="F:glycine binding"/>
    <property type="evidence" value="ECO:0007669"/>
    <property type="project" value="TreeGrafter"/>
</dbReference>
<name>A0A444XZK4_ARAHY</name>
<dbReference type="GO" id="GO:0048046">
    <property type="term" value="C:apoplast"/>
    <property type="evidence" value="ECO:0007669"/>
    <property type="project" value="TreeGrafter"/>
</dbReference>
<keyword evidence="1" id="KW-1133">Transmembrane helix</keyword>
<dbReference type="AlphaFoldDB" id="A0A444XZK4"/>
<dbReference type="PANTHER" id="PTHR11773:SF1">
    <property type="entry name" value="GLYCINE DEHYDROGENASE (DECARBOXYLATING), MITOCHONDRIAL"/>
    <property type="match status" value="1"/>
</dbReference>
<dbReference type="GO" id="GO:0030170">
    <property type="term" value="F:pyridoxal phosphate binding"/>
    <property type="evidence" value="ECO:0007669"/>
    <property type="project" value="TreeGrafter"/>
</dbReference>
<evidence type="ECO:0000256" key="1">
    <source>
        <dbReference type="SAM" id="Phobius"/>
    </source>
</evidence>